<dbReference type="EMBL" id="CP093255">
    <property type="protein sequence ID" value="UNH37776.1"/>
    <property type="molecule type" value="Genomic_DNA"/>
</dbReference>
<keyword evidence="2" id="KW-1185">Reference proteome</keyword>
<accession>A0ACD3Y4Z3</accession>
<proteinExistence type="predicted"/>
<evidence type="ECO:0000313" key="2">
    <source>
        <dbReference type="Proteomes" id="UP000829420"/>
    </source>
</evidence>
<dbReference type="Proteomes" id="UP000829420">
    <property type="component" value="Chromosome"/>
</dbReference>
<sequence>MSDISSWWQVDENRADWLQGSGNVLSGDDLQSSIIISLFTDGLARSDDLIDDDYRRGWWADSGEDYSIGSRLWLLHRQKLTREVAKQAESYARESLKWLVDDGVVERIEVGTQIVYPNRLNMIIRYPRPGGERDLKFFWVWEA</sequence>
<name>A0ACD3Y4Z3_9GAMM</name>
<organism evidence="1 2">
    <name type="scientific">Moellerella wisconsensis</name>
    <dbReference type="NCBI Taxonomy" id="158849"/>
    <lineage>
        <taxon>Bacteria</taxon>
        <taxon>Pseudomonadati</taxon>
        <taxon>Pseudomonadota</taxon>
        <taxon>Gammaproteobacteria</taxon>
        <taxon>Enterobacterales</taxon>
        <taxon>Morganellaceae</taxon>
        <taxon>Moellerella</taxon>
    </lineage>
</organism>
<gene>
    <name evidence="1" type="ORF">MNY70_09615</name>
</gene>
<evidence type="ECO:0000313" key="1">
    <source>
        <dbReference type="EMBL" id="UNH37776.1"/>
    </source>
</evidence>
<reference evidence="1" key="1">
    <citation type="submission" date="2022-03" db="EMBL/GenBank/DDBJ databases">
        <title>ESBL-producing Moellerella wisconsensis and Escherichia marmotae isolated from wild game meat.</title>
        <authorList>
            <person name="Biggel M."/>
        </authorList>
    </citation>
    <scope>NUCLEOTIDE SEQUENCE</scope>
    <source>
        <strain evidence="1">W1</strain>
    </source>
</reference>
<protein>
    <submittedName>
        <fullName evidence="1">Phage GP46 family protein</fullName>
    </submittedName>
</protein>